<evidence type="ECO:0000313" key="2">
    <source>
        <dbReference type="Proteomes" id="UP000319818"/>
    </source>
</evidence>
<dbReference type="EMBL" id="VFPH01000003">
    <property type="protein sequence ID" value="TQM36029.1"/>
    <property type="molecule type" value="Genomic_DNA"/>
</dbReference>
<protein>
    <submittedName>
        <fullName evidence="1">Uncharacterized protein</fullName>
    </submittedName>
</protein>
<dbReference type="RefSeq" id="WP_142107301.1">
    <property type="nucleotide sequence ID" value="NZ_VFPH01000003.1"/>
</dbReference>
<organism evidence="1 2">
    <name type="scientific">Pseudonocardia cypriaca</name>
    <dbReference type="NCBI Taxonomy" id="882449"/>
    <lineage>
        <taxon>Bacteria</taxon>
        <taxon>Bacillati</taxon>
        <taxon>Actinomycetota</taxon>
        <taxon>Actinomycetes</taxon>
        <taxon>Pseudonocardiales</taxon>
        <taxon>Pseudonocardiaceae</taxon>
        <taxon>Pseudonocardia</taxon>
    </lineage>
</organism>
<comment type="caution">
    <text evidence="1">The sequence shown here is derived from an EMBL/GenBank/DDBJ whole genome shotgun (WGS) entry which is preliminary data.</text>
</comment>
<dbReference type="Proteomes" id="UP000319818">
    <property type="component" value="Unassembled WGS sequence"/>
</dbReference>
<keyword evidence="2" id="KW-1185">Reference proteome</keyword>
<proteinExistence type="predicted"/>
<name>A0A543FQA6_9PSEU</name>
<gene>
    <name evidence="1" type="ORF">FB388_7479</name>
</gene>
<accession>A0A543FQA6</accession>
<dbReference type="OrthoDB" id="9798761at2"/>
<sequence length="227" mass="25002">MIDQTLAITRLARTVAAALRTFADDMEAASAAVPDAAATEDVLIPEGRGLRQRQILELPGLVGEDGLKTADIASAIDYEVPNTHSTLQALERNGLVELVPGVSPQTWRLAQRYRTNAPVFKRLASRVKKGEWTTYGDISIAVRGDTRAARGVGRAAAAISDFPHPERVLMDGGVINPSWKDKDGRGPDYCRQLLEEQGIRFEGDRADKSQRVTWDELRRRDEAEPVE</sequence>
<dbReference type="Gene3D" id="1.10.10.10">
    <property type="entry name" value="Winged helix-like DNA-binding domain superfamily/Winged helix DNA-binding domain"/>
    <property type="match status" value="1"/>
</dbReference>
<dbReference type="InterPro" id="IPR036388">
    <property type="entry name" value="WH-like_DNA-bd_sf"/>
</dbReference>
<dbReference type="AlphaFoldDB" id="A0A543FQA6"/>
<reference evidence="1 2" key="1">
    <citation type="submission" date="2019-06" db="EMBL/GenBank/DDBJ databases">
        <title>Sequencing the genomes of 1000 actinobacteria strains.</title>
        <authorList>
            <person name="Klenk H.-P."/>
        </authorList>
    </citation>
    <scope>NUCLEOTIDE SEQUENCE [LARGE SCALE GENOMIC DNA]</scope>
    <source>
        <strain evidence="1 2">DSM 45511</strain>
    </source>
</reference>
<evidence type="ECO:0000313" key="1">
    <source>
        <dbReference type="EMBL" id="TQM36029.1"/>
    </source>
</evidence>